<evidence type="ECO:0000256" key="17">
    <source>
        <dbReference type="SAM" id="Phobius"/>
    </source>
</evidence>
<feature type="domain" description="STT3/PglB/AglB core" evidence="19">
    <location>
        <begin position="504"/>
        <end position="561"/>
    </location>
</feature>
<dbReference type="PANTHER" id="PTHR13872">
    <property type="entry name" value="DOLICHYL-DIPHOSPHOOLIGOSACCHARIDE--PROTEIN GLYCOSYLTRANSFERASE SUBUNIT"/>
    <property type="match status" value="1"/>
</dbReference>
<keyword evidence="10" id="KW-0479">Metal-binding</keyword>
<keyword evidence="13 17" id="KW-0472">Membrane</keyword>
<evidence type="ECO:0000256" key="10">
    <source>
        <dbReference type="ARBA" id="ARBA00022723"/>
    </source>
</evidence>
<dbReference type="Pfam" id="PF02516">
    <property type="entry name" value="STT3"/>
    <property type="match status" value="1"/>
</dbReference>
<evidence type="ECO:0000256" key="15">
    <source>
        <dbReference type="ARBA" id="ARBA00030679"/>
    </source>
</evidence>
<feature type="transmembrane region" description="Helical" evidence="17">
    <location>
        <begin position="180"/>
        <end position="199"/>
    </location>
</feature>
<dbReference type="eggNOG" id="arCOG02044">
    <property type="taxonomic scope" value="Archaea"/>
</dbReference>
<dbReference type="AlphaFoldDB" id="F0TAU4"/>
<dbReference type="EC" id="2.4.99.21" evidence="6"/>
<dbReference type="Pfam" id="PF21436">
    <property type="entry name" value="STT3-PglB_core"/>
    <property type="match status" value="1"/>
</dbReference>
<dbReference type="Gene3D" id="3.40.50.12610">
    <property type="match status" value="1"/>
</dbReference>
<evidence type="ECO:0000256" key="12">
    <source>
        <dbReference type="ARBA" id="ARBA00022989"/>
    </source>
</evidence>
<feature type="transmembrane region" description="Helical" evidence="17">
    <location>
        <begin position="453"/>
        <end position="471"/>
    </location>
</feature>
<feature type="transmembrane region" description="Helical" evidence="17">
    <location>
        <begin position="206"/>
        <end position="223"/>
    </location>
</feature>
<keyword evidence="9 17" id="KW-0812">Transmembrane</keyword>
<evidence type="ECO:0000256" key="7">
    <source>
        <dbReference type="ARBA" id="ARBA00022676"/>
    </source>
</evidence>
<sequence length="800" mass="90657">MMIKDFIFKNKKIIIILILLFLIAFVIRAEAVTIGGVNSIDKSYYEDQNGLPYFSEIDSYYNLRMTQDFLNHGYLGDTKLKGDNWDLHSNFPPGSSAEYPPLISYLTSFIYKLANLFFNVNLETIAFWLAPFIASLAVIPSFFIVRRITNDYGGIAAALLIGLAPAYFSHTFAGFYDTDMFIVLIPLVIVLFFSLSVLHNESRKKIIFAILAAIFMFLFALSWDGWWYMFYIITFSTFVYLVLNKFLLDFNEKTTEKNRLINCFDKHPDLYVLLIFSILSLILIGLFMGLFELLSSLIDPISVNQLQNNLQASGYPNIYLSISELRIPSLTDIVVGVGGLVPFFFGIFGLFGLIWKFKVLKTTKEYQNQDNQKINRSNDNLSKTKKINYSDKQIKDYLFYLLLLSIWIILTAFAVTKGFRFIETFLVPMAISAGIFVGFIVNFVDKLFSKSSYQFVIMAVIIAIVAFAPLANDCLDLSEIVPGTDDSVMSSLQWINNNTSNDTIITSWWDLGHLFAYDADRPVTVDGSAQNSPRSYWIGKALLTDNETLSVGILRMLAANGESTSLILNNYTHNTTQSVDILNNILGLNKTQAITTLTTKYGFNLQQAQSIVNYTHPDDPVPQDLITSSNMVNQSGWWWTYFGSWNFSTGNGTKYQYYTSKMNITTTNNQTILMDNNGVVAQINGSNMMAGIARNNVVINNNSVLNEILAELETGDDKLLIEPHKLIFSVNNKTTERIVSNSGQYSILIINNPDKTYTSVIMNKELEDSIFTRLYFENGYGLTHFNYLYGQYGVKVWGVN</sequence>
<dbReference type="RefSeq" id="WP_013644321.1">
    <property type="nucleotide sequence ID" value="NC_015216.1"/>
</dbReference>
<feature type="transmembrane region" description="Helical" evidence="17">
    <location>
        <begin position="269"/>
        <end position="291"/>
    </location>
</feature>
<evidence type="ECO:0000259" key="18">
    <source>
        <dbReference type="Pfam" id="PF02516"/>
    </source>
</evidence>
<evidence type="ECO:0000256" key="4">
    <source>
        <dbReference type="ARBA" id="ARBA00004922"/>
    </source>
</evidence>
<feature type="transmembrane region" description="Helical" evidence="17">
    <location>
        <begin position="397"/>
        <end position="415"/>
    </location>
</feature>
<evidence type="ECO:0000256" key="1">
    <source>
        <dbReference type="ARBA" id="ARBA00001936"/>
    </source>
</evidence>
<feature type="transmembrane region" description="Helical" evidence="17">
    <location>
        <begin position="421"/>
        <end position="441"/>
    </location>
</feature>
<feature type="transmembrane region" description="Helical" evidence="17">
    <location>
        <begin position="125"/>
        <end position="145"/>
    </location>
</feature>
<evidence type="ECO:0000256" key="8">
    <source>
        <dbReference type="ARBA" id="ARBA00022679"/>
    </source>
</evidence>
<organism evidence="20 21">
    <name type="scientific">Methanobacterium lacus (strain AL-21)</name>
    <dbReference type="NCBI Taxonomy" id="877455"/>
    <lineage>
        <taxon>Archaea</taxon>
        <taxon>Methanobacteriati</taxon>
        <taxon>Methanobacteriota</taxon>
        <taxon>Methanomada group</taxon>
        <taxon>Methanobacteria</taxon>
        <taxon>Methanobacteriales</taxon>
        <taxon>Methanobacteriaceae</taxon>
        <taxon>Methanobacterium</taxon>
    </lineage>
</organism>
<dbReference type="InterPro" id="IPR048999">
    <property type="entry name" value="STT3-PglB_core"/>
</dbReference>
<reference evidence="20 21" key="2">
    <citation type="journal article" date="2014" name="Int. J. Syst. Evol. Microbiol.">
        <title>Methanobacterium paludis sp. nov. and a novel strain of Methanobacterium lacus isolated from northern peatlands.</title>
        <authorList>
            <person name="Cadillo-Quiroz H."/>
            <person name="Brauer S.L."/>
            <person name="Goodson N."/>
            <person name="Yavitt J.B."/>
            <person name="Zinder S.H."/>
        </authorList>
    </citation>
    <scope>NUCLEOTIDE SEQUENCE [LARGE SCALE GENOMIC DNA]</scope>
    <source>
        <strain evidence="20 21">AL-21</strain>
    </source>
</reference>
<evidence type="ECO:0000256" key="9">
    <source>
        <dbReference type="ARBA" id="ARBA00022692"/>
    </source>
</evidence>
<keyword evidence="8 20" id="KW-0808">Transferase</keyword>
<feature type="domain" description="Oligosaccharyl transferase STT3 N-terminal" evidence="18">
    <location>
        <begin position="26"/>
        <end position="466"/>
    </location>
</feature>
<comment type="cofactor">
    <cofactor evidence="2">
        <name>Mg(2+)</name>
        <dbReference type="ChEBI" id="CHEBI:18420"/>
    </cofactor>
</comment>
<reference evidence="21" key="1">
    <citation type="submission" date="2011-02" db="EMBL/GenBank/DDBJ databases">
        <title>Complete sequence of Methanobacterium sp. AL-21.</title>
        <authorList>
            <consortium name="US DOE Joint Genome Institute"/>
            <person name="Lucas S."/>
            <person name="Copeland A."/>
            <person name="Lapidus A."/>
            <person name="Cheng J.-F."/>
            <person name="Goodwin L."/>
            <person name="Pitluck S."/>
            <person name="Chertkov O."/>
            <person name="Detter J.C."/>
            <person name="Han C."/>
            <person name="Tapia R."/>
            <person name="Land M."/>
            <person name="Hauser L."/>
            <person name="Kyrpides N."/>
            <person name="Ivanova N."/>
            <person name="Mikhailova N."/>
            <person name="Pagani I."/>
            <person name="Cadillo-Quiroz H."/>
            <person name="Imachi H."/>
            <person name="Zinder S."/>
            <person name="Liu W."/>
            <person name="Woyke T."/>
        </authorList>
    </citation>
    <scope>NUCLEOTIDE SEQUENCE [LARGE SCALE GENOMIC DNA]</scope>
    <source>
        <strain evidence="21">AL-21</strain>
    </source>
</reference>
<dbReference type="InterPro" id="IPR003674">
    <property type="entry name" value="Oligo_trans_STT3"/>
</dbReference>
<feature type="transmembrane region" description="Helical" evidence="17">
    <location>
        <begin position="152"/>
        <end position="168"/>
    </location>
</feature>
<dbReference type="InterPro" id="IPR048307">
    <property type="entry name" value="STT3_N"/>
</dbReference>
<protein>
    <recommendedName>
        <fullName evidence="6">dolichyl-phosphooligosaccharide-protein glycotransferase</fullName>
        <ecNumber evidence="6">2.4.99.21</ecNumber>
    </recommendedName>
    <alternativeName>
        <fullName evidence="15">Oligosaccharyl transferase</fullName>
    </alternativeName>
</protein>
<name>F0TAU4_METLA</name>
<evidence type="ECO:0000256" key="16">
    <source>
        <dbReference type="ARBA" id="ARBA00034066"/>
    </source>
</evidence>
<evidence type="ECO:0000256" key="5">
    <source>
        <dbReference type="ARBA" id="ARBA00010810"/>
    </source>
</evidence>
<evidence type="ECO:0000259" key="19">
    <source>
        <dbReference type="Pfam" id="PF21436"/>
    </source>
</evidence>
<comment type="cofactor">
    <cofactor evidence="1">
        <name>Mn(2+)</name>
        <dbReference type="ChEBI" id="CHEBI:29035"/>
    </cofactor>
</comment>
<keyword evidence="11" id="KW-0460">Magnesium</keyword>
<accession>F0TAU4</accession>
<evidence type="ECO:0000313" key="20">
    <source>
        <dbReference type="EMBL" id="ADZ08970.1"/>
    </source>
</evidence>
<comment type="catalytic activity">
    <reaction evidence="16">
        <text>an archaeal dolichyl phosphooligosaccharide + [protein]-L-asparagine = an archaeal dolichyl phosphate + a glycoprotein with the oligosaccharide chain attached by N-beta-D-glycosyl linkage to a protein L-asparagine.</text>
        <dbReference type="EC" id="2.4.99.21"/>
    </reaction>
</comment>
<dbReference type="GeneID" id="10277166"/>
<dbReference type="GO" id="GO:0046872">
    <property type="term" value="F:metal ion binding"/>
    <property type="evidence" value="ECO:0007669"/>
    <property type="project" value="UniProtKB-KW"/>
</dbReference>
<dbReference type="GO" id="GO:0004576">
    <property type="term" value="F:oligosaccharyl transferase activity"/>
    <property type="evidence" value="ECO:0007669"/>
    <property type="project" value="InterPro"/>
</dbReference>
<comment type="similarity">
    <text evidence="5">Belongs to the STT3 family.</text>
</comment>
<evidence type="ECO:0000256" key="14">
    <source>
        <dbReference type="ARBA" id="ARBA00023211"/>
    </source>
</evidence>
<proteinExistence type="inferred from homology"/>
<keyword evidence="14" id="KW-0464">Manganese</keyword>
<evidence type="ECO:0000256" key="13">
    <source>
        <dbReference type="ARBA" id="ARBA00023136"/>
    </source>
</evidence>
<feature type="transmembrane region" description="Helical" evidence="17">
    <location>
        <begin position="229"/>
        <end position="248"/>
    </location>
</feature>
<gene>
    <name evidence="20" type="ordered locus">Metbo_0719</name>
</gene>
<evidence type="ECO:0000256" key="2">
    <source>
        <dbReference type="ARBA" id="ARBA00001946"/>
    </source>
</evidence>
<dbReference type="OrthoDB" id="82393at2157"/>
<dbReference type="GO" id="GO:0005886">
    <property type="term" value="C:plasma membrane"/>
    <property type="evidence" value="ECO:0007669"/>
    <property type="project" value="UniProtKB-SubCell"/>
</dbReference>
<feature type="transmembrane region" description="Helical" evidence="17">
    <location>
        <begin position="333"/>
        <end position="355"/>
    </location>
</feature>
<dbReference type="Proteomes" id="UP000007490">
    <property type="component" value="Chromosome"/>
</dbReference>
<dbReference type="KEGG" id="mel:Metbo_0719"/>
<keyword evidence="21" id="KW-1185">Reference proteome</keyword>
<dbReference type="PANTHER" id="PTHR13872:SF1">
    <property type="entry name" value="DOLICHYL-DIPHOSPHOOLIGOSACCHARIDE--PROTEIN GLYCOSYLTRANSFERASE SUBUNIT STT3B"/>
    <property type="match status" value="1"/>
</dbReference>
<keyword evidence="7" id="KW-0328">Glycosyltransferase</keyword>
<dbReference type="EMBL" id="CP002551">
    <property type="protein sequence ID" value="ADZ08970.1"/>
    <property type="molecule type" value="Genomic_DNA"/>
</dbReference>
<keyword evidence="12 17" id="KW-1133">Transmembrane helix</keyword>
<dbReference type="UniPathway" id="UPA00378"/>
<evidence type="ECO:0000256" key="11">
    <source>
        <dbReference type="ARBA" id="ARBA00022842"/>
    </source>
</evidence>
<comment type="pathway">
    <text evidence="4">Protein modification; protein glycosylation.</text>
</comment>
<evidence type="ECO:0000256" key="3">
    <source>
        <dbReference type="ARBA" id="ARBA00004651"/>
    </source>
</evidence>
<evidence type="ECO:0000313" key="21">
    <source>
        <dbReference type="Proteomes" id="UP000007490"/>
    </source>
</evidence>
<evidence type="ECO:0000256" key="6">
    <source>
        <dbReference type="ARBA" id="ARBA00012602"/>
    </source>
</evidence>
<dbReference type="STRING" id="877455.Metbo_0719"/>
<dbReference type="HOGENOM" id="CLU_018380_0_0_2"/>
<comment type="subcellular location">
    <subcellularLocation>
        <location evidence="3">Cell membrane</location>
        <topology evidence="3">Multi-pass membrane protein</topology>
    </subcellularLocation>
</comment>